<accession>A0A195B280</accession>
<gene>
    <name evidence="1" type="ORF">ALC53_11052</name>
</gene>
<sequence length="38" mass="4331">MRSSYGFLAGSRRSRRGAPERWPLLHAFLTEGPLCILK</sequence>
<keyword evidence="2" id="KW-1185">Reference proteome</keyword>
<organism evidence="1 2">
    <name type="scientific">Atta colombica</name>
    <dbReference type="NCBI Taxonomy" id="520822"/>
    <lineage>
        <taxon>Eukaryota</taxon>
        <taxon>Metazoa</taxon>
        <taxon>Ecdysozoa</taxon>
        <taxon>Arthropoda</taxon>
        <taxon>Hexapoda</taxon>
        <taxon>Insecta</taxon>
        <taxon>Pterygota</taxon>
        <taxon>Neoptera</taxon>
        <taxon>Endopterygota</taxon>
        <taxon>Hymenoptera</taxon>
        <taxon>Apocrita</taxon>
        <taxon>Aculeata</taxon>
        <taxon>Formicoidea</taxon>
        <taxon>Formicidae</taxon>
        <taxon>Myrmicinae</taxon>
        <taxon>Atta</taxon>
    </lineage>
</organism>
<name>A0A195B280_9HYME</name>
<protein>
    <submittedName>
        <fullName evidence="1">Uncharacterized protein</fullName>
    </submittedName>
</protein>
<dbReference type="Proteomes" id="UP000078540">
    <property type="component" value="Unassembled WGS sequence"/>
</dbReference>
<dbReference type="AlphaFoldDB" id="A0A195B280"/>
<evidence type="ECO:0000313" key="2">
    <source>
        <dbReference type="Proteomes" id="UP000078540"/>
    </source>
</evidence>
<reference evidence="1 2" key="1">
    <citation type="submission" date="2015-09" db="EMBL/GenBank/DDBJ databases">
        <title>Atta colombica WGS genome.</title>
        <authorList>
            <person name="Nygaard S."/>
            <person name="Hu H."/>
            <person name="Boomsma J."/>
            <person name="Zhang G."/>
        </authorList>
    </citation>
    <scope>NUCLEOTIDE SEQUENCE [LARGE SCALE GENOMIC DNA]</scope>
    <source>
        <strain evidence="1">Treedump-2</strain>
        <tissue evidence="1">Whole body</tissue>
    </source>
</reference>
<proteinExistence type="predicted"/>
<evidence type="ECO:0000313" key="1">
    <source>
        <dbReference type="EMBL" id="KYM78397.1"/>
    </source>
</evidence>
<dbReference type="EMBL" id="KQ976662">
    <property type="protein sequence ID" value="KYM78397.1"/>
    <property type="molecule type" value="Genomic_DNA"/>
</dbReference>